<gene>
    <name evidence="4" type="ORF">GJR97_04955</name>
</gene>
<protein>
    <submittedName>
        <fullName evidence="4">M28 family peptidase</fullName>
    </submittedName>
</protein>
<accession>A0A6L5QZL7</accession>
<dbReference type="InterPro" id="IPR046450">
    <property type="entry name" value="PA_dom_sf"/>
</dbReference>
<comment type="caution">
    <text evidence="4">The sequence shown here is derived from an EMBL/GenBank/DDBJ whole genome shotgun (WGS) entry which is preliminary data.</text>
</comment>
<dbReference type="Gene3D" id="3.40.630.10">
    <property type="entry name" value="Zn peptidases"/>
    <property type="match status" value="1"/>
</dbReference>
<feature type="domain" description="PA" evidence="2">
    <location>
        <begin position="147"/>
        <end position="239"/>
    </location>
</feature>
<sequence length="551" mass="56759">MGETVRRRTRNATFAAVAATAAIALTATGAQAAVPTNTTALQDAVTSDGIMAHLEELQAIADANGGTRASGTPGYGASIDYIEGVLDAAGYVTTRQDFTFNSFTELSDAEMDRVSPDPTSYVLFEDFVTAEYSGSGDVTAPLEAVDLVLPPGTSANTSSSGCEASDFTGFTVGNIALVQRGTCAFADKAANAFDAGASGVIIFNEGQDGRQETLNATLGDAFGDDIPVVGTSFAIGDELATLLASGEVVMHLKTDTLIELDVPTQNLIAQTPTGRTDRVIMAGAHLDSVSGGAGINDNGSGSGAILETALQMAELGIQPRNAVRFAWWGAEEAGLLGSQFYVDSLPKKQANNIELYLNFDMVGSPNYANFVYDGDGDAFGIKGPSGSDDIEHLFSDFFESIGVASEPTAFDGRSDYDAFISAGIPAGGLFTGAEGAKTADQVALYGGLSEFDGEPVSYDPCYHQACDSLDPIGDGADAGLYEALNAAYGGALEYDGTISNVNQEGLGDMADAVAHAVLTYAMSTSSVNGTAKASSKAAEKAGDHLGAHLFR</sequence>
<dbReference type="Gene3D" id="3.50.30.30">
    <property type="match status" value="1"/>
</dbReference>
<dbReference type="EMBL" id="WKJD01000008">
    <property type="protein sequence ID" value="MRX43075.1"/>
    <property type="molecule type" value="Genomic_DNA"/>
</dbReference>
<dbReference type="SUPFAM" id="SSF53187">
    <property type="entry name" value="Zn-dependent exopeptidases"/>
    <property type="match status" value="1"/>
</dbReference>
<dbReference type="GO" id="GO:0008235">
    <property type="term" value="F:metalloexopeptidase activity"/>
    <property type="evidence" value="ECO:0007669"/>
    <property type="project" value="InterPro"/>
</dbReference>
<dbReference type="PANTHER" id="PTHR12147:SF26">
    <property type="entry name" value="PEPTIDASE M28 DOMAIN-CONTAINING PROTEIN"/>
    <property type="match status" value="1"/>
</dbReference>
<dbReference type="InterPro" id="IPR045175">
    <property type="entry name" value="M28_fam"/>
</dbReference>
<evidence type="ECO:0000313" key="5">
    <source>
        <dbReference type="Proteomes" id="UP000476511"/>
    </source>
</evidence>
<dbReference type="GO" id="GO:0006508">
    <property type="term" value="P:proteolysis"/>
    <property type="evidence" value="ECO:0007669"/>
    <property type="project" value="InterPro"/>
</dbReference>
<evidence type="ECO:0000259" key="3">
    <source>
        <dbReference type="Pfam" id="PF04389"/>
    </source>
</evidence>
<dbReference type="Proteomes" id="UP000476511">
    <property type="component" value="Unassembled WGS sequence"/>
</dbReference>
<dbReference type="Pfam" id="PF02225">
    <property type="entry name" value="PA"/>
    <property type="match status" value="1"/>
</dbReference>
<dbReference type="AlphaFoldDB" id="A0A6L5QZL7"/>
<dbReference type="RefSeq" id="WP_154345424.1">
    <property type="nucleotide sequence ID" value="NZ_WKJD01000008.1"/>
</dbReference>
<dbReference type="InterPro" id="IPR003137">
    <property type="entry name" value="PA_domain"/>
</dbReference>
<organism evidence="4 5">
    <name type="scientific">Agromyces kandeliae</name>
    <dbReference type="NCBI Taxonomy" id="2666141"/>
    <lineage>
        <taxon>Bacteria</taxon>
        <taxon>Bacillati</taxon>
        <taxon>Actinomycetota</taxon>
        <taxon>Actinomycetes</taxon>
        <taxon>Micrococcales</taxon>
        <taxon>Microbacteriaceae</taxon>
        <taxon>Agromyces</taxon>
    </lineage>
</organism>
<feature type="domain" description="Peptidase M28" evidence="3">
    <location>
        <begin position="266"/>
        <end position="473"/>
    </location>
</feature>
<feature type="signal peptide" evidence="1">
    <location>
        <begin position="1"/>
        <end position="32"/>
    </location>
</feature>
<name>A0A6L5QZL7_9MICO</name>
<keyword evidence="5" id="KW-1185">Reference proteome</keyword>
<keyword evidence="1" id="KW-0732">Signal</keyword>
<dbReference type="Pfam" id="PF04389">
    <property type="entry name" value="Peptidase_M28"/>
    <property type="match status" value="1"/>
</dbReference>
<evidence type="ECO:0000259" key="2">
    <source>
        <dbReference type="Pfam" id="PF02225"/>
    </source>
</evidence>
<dbReference type="InterPro" id="IPR007484">
    <property type="entry name" value="Peptidase_M28"/>
</dbReference>
<dbReference type="SUPFAM" id="SSF52025">
    <property type="entry name" value="PA domain"/>
    <property type="match status" value="1"/>
</dbReference>
<proteinExistence type="predicted"/>
<dbReference type="PANTHER" id="PTHR12147">
    <property type="entry name" value="METALLOPEPTIDASE M28 FAMILY MEMBER"/>
    <property type="match status" value="1"/>
</dbReference>
<evidence type="ECO:0000313" key="4">
    <source>
        <dbReference type="EMBL" id="MRX43075.1"/>
    </source>
</evidence>
<reference evidence="4 5" key="1">
    <citation type="submission" date="2019-11" db="EMBL/GenBank/DDBJ databases">
        <title>Agromyces kandeliae sp. nov., isolated from mangrove soil.</title>
        <authorList>
            <person name="Wang R."/>
        </authorList>
    </citation>
    <scope>NUCLEOTIDE SEQUENCE [LARGE SCALE GENOMIC DNA]</scope>
    <source>
        <strain evidence="4 5">Q22</strain>
    </source>
</reference>
<feature type="chain" id="PRO_5026968550" evidence="1">
    <location>
        <begin position="33"/>
        <end position="551"/>
    </location>
</feature>
<evidence type="ECO:0000256" key="1">
    <source>
        <dbReference type="SAM" id="SignalP"/>
    </source>
</evidence>